<sequence length="782" mass="89948">MEINKYEVFLDFNFKELTYKGNEKIYCKLAQGEKLPLDAVGLTIKSVKVDGKNVSFTHEKGRVLIDTNYVEDVVEVEFEGKVKERGLVGIYKAPYDGNYIISTQFESSHAREFIPCVDHPAYKASFKISVKVDKDLDVISNMPVERVYDAENGKKVVEFKETPRMSTYLLYLGIGKFEEIRDKLDDIDIIVATVPGKVSKGKFALDIAKRVIDFYNNYFGIKYQLPKEHLIAVPEFAFGAMENWGAITFRETALLADENSSFAQKRGVASVVAHELAHQWFGNLVTMKWWDDLWLNESFATFMSYKAVDALFPNWDFWAKFLTDETSGAMFRDSLSTTHPIETHVETPEEAEQIFDDISYGKGASILRMMEAYIGKEAFQKGIQYYLQKYKFSNATGSDFWSSLEVGSGQPVSEIVKDWITKDGYPLIQVTVEDKRIKLTQERFTLTKGTPRVYTIPITLEVNGKKSTFLMKDQSATIDIGEDVKSLKLNIDRTGFYRVMYDDVSLFFESNPNHLERWGLLDDYYNMLLAGKVEYKTYENVVRSLMSDDNYLVVDEIRGELFGLWSINTSKYTLIHEFLELQTPHWVSKKDENSRRIYGNLLRTYAYVDNKFALGLAVAFEGYDSLDSNIKEAVATAYAIAYGEEAYDELLKKYRSEKFDEEKIRLLNAMLSFREPYLVVNTLSLGLTGEIKRQDTARILPVVARNPYTRFAVWKWLETYMDYLRSIYEGTAILGRSLRGAIPYLGVSVKEVEDYFSSRKFSDIQVEIDTALEILRVLRRVA</sequence>
<keyword evidence="5 11" id="KW-0378">Hydrolase</keyword>
<dbReference type="CDD" id="cd09601">
    <property type="entry name" value="M1_APN-Q_like"/>
    <property type="match status" value="1"/>
</dbReference>
<dbReference type="InterPro" id="IPR034016">
    <property type="entry name" value="M1_APN-typ"/>
</dbReference>
<dbReference type="GO" id="GO:0070006">
    <property type="term" value="F:metalloaminopeptidase activity"/>
    <property type="evidence" value="ECO:0007669"/>
    <property type="project" value="TreeGrafter"/>
</dbReference>
<keyword evidence="4 9" id="KW-0479">Metal-binding</keyword>
<dbReference type="Gene3D" id="2.60.40.1730">
    <property type="entry name" value="tricorn interacting facor f3 domain"/>
    <property type="match status" value="1"/>
</dbReference>
<dbReference type="RefSeq" id="WP_156004844.1">
    <property type="nucleotide sequence ID" value="NZ_CP045483.1"/>
</dbReference>
<accession>A0A650CLI7</accession>
<dbReference type="Pfam" id="PF01433">
    <property type="entry name" value="Peptidase_M1"/>
    <property type="match status" value="1"/>
</dbReference>
<reference evidence="15 16" key="1">
    <citation type="submission" date="2019-10" db="EMBL/GenBank/DDBJ databases">
        <title>Genome Sequences from Six Type Strain Members of the Archaeal Family Sulfolobaceae: Acidianus ambivalens, Acidianus infernus, Metallosphaera prunae, Stygiolobus azoricus, Sulfolobus metallicus, and Sulfurisphaera ohwakuensis.</title>
        <authorList>
            <person name="Counts J.A."/>
            <person name="Kelly R.M."/>
        </authorList>
    </citation>
    <scope>NUCLEOTIDE SEQUENCE [LARGE SCALE GENOMIC DNA]</scope>
    <source>
        <strain evidence="15 16">FC6</strain>
    </source>
</reference>
<proteinExistence type="inferred from homology"/>
<dbReference type="Gene3D" id="1.25.50.20">
    <property type="match status" value="1"/>
</dbReference>
<evidence type="ECO:0000256" key="3">
    <source>
        <dbReference type="ARBA" id="ARBA00022670"/>
    </source>
</evidence>
<evidence type="ECO:0000256" key="8">
    <source>
        <dbReference type="PIRSR" id="PIRSR634016-1"/>
    </source>
</evidence>
<evidence type="ECO:0000259" key="13">
    <source>
        <dbReference type="Pfam" id="PF11838"/>
    </source>
</evidence>
<dbReference type="InterPro" id="IPR014782">
    <property type="entry name" value="Peptidase_M1_dom"/>
</dbReference>
<evidence type="ECO:0000256" key="2">
    <source>
        <dbReference type="ARBA" id="ARBA00022438"/>
    </source>
</evidence>
<evidence type="ECO:0000256" key="7">
    <source>
        <dbReference type="ARBA" id="ARBA00023049"/>
    </source>
</evidence>
<evidence type="ECO:0000313" key="15">
    <source>
        <dbReference type="EMBL" id="QGR18659.1"/>
    </source>
</evidence>
<dbReference type="KEGG" id="sazo:D1868_00695"/>
<dbReference type="InterPro" id="IPR050344">
    <property type="entry name" value="Peptidase_M1_aminopeptidases"/>
</dbReference>
<dbReference type="InterPro" id="IPR024571">
    <property type="entry name" value="ERAP1-like_C_dom"/>
</dbReference>
<evidence type="ECO:0000256" key="4">
    <source>
        <dbReference type="ARBA" id="ARBA00022723"/>
    </source>
</evidence>
<dbReference type="PRINTS" id="PR00756">
    <property type="entry name" value="ALADIPTASE"/>
</dbReference>
<dbReference type="SUPFAM" id="SSF55486">
    <property type="entry name" value="Metalloproteases ('zincins'), catalytic domain"/>
    <property type="match status" value="1"/>
</dbReference>
<dbReference type="OrthoDB" id="139771at2157"/>
<keyword evidence="16" id="KW-1185">Reference proteome</keyword>
<evidence type="ECO:0000313" key="16">
    <source>
        <dbReference type="Proteomes" id="UP000423396"/>
    </source>
</evidence>
<keyword evidence="7 11" id="KW-0482">Metalloprotease</keyword>
<dbReference type="GO" id="GO:0005615">
    <property type="term" value="C:extracellular space"/>
    <property type="evidence" value="ECO:0007669"/>
    <property type="project" value="TreeGrafter"/>
</dbReference>
<keyword evidence="2 11" id="KW-0031">Aminopeptidase</keyword>
<feature type="binding site" evidence="9">
    <location>
        <position position="274"/>
    </location>
    <ligand>
        <name>Zn(2+)</name>
        <dbReference type="ChEBI" id="CHEBI:29105"/>
        <note>catalytic</note>
    </ligand>
</feature>
<feature type="binding site" evidence="9">
    <location>
        <position position="297"/>
    </location>
    <ligand>
        <name>Zn(2+)</name>
        <dbReference type="ChEBI" id="CHEBI:29105"/>
        <note>catalytic</note>
    </ligand>
</feature>
<feature type="domain" description="ERAP1-like C-terminal" evidence="13">
    <location>
        <begin position="487"/>
        <end position="775"/>
    </location>
</feature>
<evidence type="ECO:0000256" key="6">
    <source>
        <dbReference type="ARBA" id="ARBA00022833"/>
    </source>
</evidence>
<dbReference type="GO" id="GO:0043171">
    <property type="term" value="P:peptide catabolic process"/>
    <property type="evidence" value="ECO:0007669"/>
    <property type="project" value="TreeGrafter"/>
</dbReference>
<dbReference type="PANTHER" id="PTHR11533">
    <property type="entry name" value="PROTEASE M1 ZINC METALLOPROTEASE"/>
    <property type="match status" value="1"/>
</dbReference>
<feature type="domain" description="Aminopeptidase N-like N-terminal" evidence="14">
    <location>
        <begin position="4"/>
        <end position="169"/>
    </location>
</feature>
<dbReference type="PANTHER" id="PTHR11533:SF174">
    <property type="entry name" value="PUROMYCIN-SENSITIVE AMINOPEPTIDASE-RELATED"/>
    <property type="match status" value="1"/>
</dbReference>
<evidence type="ECO:0000259" key="14">
    <source>
        <dbReference type="Pfam" id="PF17900"/>
    </source>
</evidence>
<comment type="similarity">
    <text evidence="1 11">Belongs to the peptidase M1 family.</text>
</comment>
<evidence type="ECO:0000256" key="1">
    <source>
        <dbReference type="ARBA" id="ARBA00010136"/>
    </source>
</evidence>
<evidence type="ECO:0000259" key="12">
    <source>
        <dbReference type="Pfam" id="PF01433"/>
    </source>
</evidence>
<keyword evidence="3 11" id="KW-0645">Protease</keyword>
<evidence type="ECO:0000256" key="9">
    <source>
        <dbReference type="PIRSR" id="PIRSR634016-3"/>
    </source>
</evidence>
<dbReference type="EMBL" id="CP045483">
    <property type="protein sequence ID" value="QGR18659.1"/>
    <property type="molecule type" value="Genomic_DNA"/>
</dbReference>
<name>A0A650CLI7_9CREN</name>
<dbReference type="FunFam" id="1.10.390.10:FF:000006">
    <property type="entry name" value="Puromycin-sensitive aminopeptidase"/>
    <property type="match status" value="1"/>
</dbReference>
<dbReference type="Pfam" id="PF11838">
    <property type="entry name" value="ERAP1_C"/>
    <property type="match status" value="1"/>
</dbReference>
<dbReference type="GO" id="GO:0005737">
    <property type="term" value="C:cytoplasm"/>
    <property type="evidence" value="ECO:0007669"/>
    <property type="project" value="TreeGrafter"/>
</dbReference>
<evidence type="ECO:0000256" key="11">
    <source>
        <dbReference type="RuleBase" id="RU364040"/>
    </source>
</evidence>
<dbReference type="Pfam" id="PF17900">
    <property type="entry name" value="Peptidase_M1_N"/>
    <property type="match status" value="1"/>
</dbReference>
<dbReference type="Gene3D" id="1.10.390.10">
    <property type="entry name" value="Neutral Protease Domain 2"/>
    <property type="match status" value="1"/>
</dbReference>
<dbReference type="Proteomes" id="UP000423396">
    <property type="component" value="Chromosome"/>
</dbReference>
<dbReference type="GeneID" id="42797551"/>
<protein>
    <recommendedName>
        <fullName evidence="11">Aminopeptidase</fullName>
        <ecNumber evidence="11">3.4.11.-</ecNumber>
    </recommendedName>
</protein>
<dbReference type="InterPro" id="IPR001930">
    <property type="entry name" value="Peptidase_M1"/>
</dbReference>
<dbReference type="Gene3D" id="2.60.40.1910">
    <property type="match status" value="1"/>
</dbReference>
<feature type="domain" description="Peptidase M1 membrane alanine aminopeptidase" evidence="12">
    <location>
        <begin position="203"/>
        <end position="419"/>
    </location>
</feature>
<dbReference type="InterPro" id="IPR045357">
    <property type="entry name" value="Aminopeptidase_N-like_N"/>
</dbReference>
<dbReference type="AlphaFoldDB" id="A0A650CLI7"/>
<keyword evidence="6 9" id="KW-0862">Zinc</keyword>
<dbReference type="GO" id="GO:0016020">
    <property type="term" value="C:membrane"/>
    <property type="evidence" value="ECO:0007669"/>
    <property type="project" value="TreeGrafter"/>
</dbReference>
<feature type="binding site" evidence="9">
    <location>
        <position position="278"/>
    </location>
    <ligand>
        <name>Zn(2+)</name>
        <dbReference type="ChEBI" id="CHEBI:29105"/>
        <note>catalytic</note>
    </ligand>
</feature>
<dbReference type="SUPFAM" id="SSF63737">
    <property type="entry name" value="Leukotriene A4 hydrolase N-terminal domain"/>
    <property type="match status" value="1"/>
</dbReference>
<feature type="active site" description="Proton acceptor" evidence="8">
    <location>
        <position position="275"/>
    </location>
</feature>
<dbReference type="GO" id="GO:0006508">
    <property type="term" value="P:proteolysis"/>
    <property type="evidence" value="ECO:0007669"/>
    <property type="project" value="UniProtKB-KW"/>
</dbReference>
<dbReference type="GO" id="GO:0008270">
    <property type="term" value="F:zinc ion binding"/>
    <property type="evidence" value="ECO:0007669"/>
    <property type="project" value="UniProtKB-UniRule"/>
</dbReference>
<dbReference type="InterPro" id="IPR027268">
    <property type="entry name" value="Peptidase_M4/M1_CTD_sf"/>
</dbReference>
<evidence type="ECO:0000256" key="5">
    <source>
        <dbReference type="ARBA" id="ARBA00022801"/>
    </source>
</evidence>
<feature type="site" description="Transition state stabilizer" evidence="10">
    <location>
        <position position="360"/>
    </location>
</feature>
<comment type="cofactor">
    <cofactor evidence="9 11">
        <name>Zn(2+)</name>
        <dbReference type="ChEBI" id="CHEBI:29105"/>
    </cofactor>
    <text evidence="9 11">Binds 1 zinc ion per subunit.</text>
</comment>
<dbReference type="InterPro" id="IPR042097">
    <property type="entry name" value="Aminopeptidase_N-like_N_sf"/>
</dbReference>
<gene>
    <name evidence="15" type="ORF">D1868_00695</name>
</gene>
<organism evidence="15 16">
    <name type="scientific">Stygiolobus azoricus</name>
    <dbReference type="NCBI Taxonomy" id="41675"/>
    <lineage>
        <taxon>Archaea</taxon>
        <taxon>Thermoproteota</taxon>
        <taxon>Thermoprotei</taxon>
        <taxon>Sulfolobales</taxon>
        <taxon>Sulfolobaceae</taxon>
        <taxon>Stygiolobus</taxon>
    </lineage>
</organism>
<dbReference type="GO" id="GO:0042277">
    <property type="term" value="F:peptide binding"/>
    <property type="evidence" value="ECO:0007669"/>
    <property type="project" value="TreeGrafter"/>
</dbReference>
<evidence type="ECO:0000256" key="10">
    <source>
        <dbReference type="PIRSR" id="PIRSR634016-4"/>
    </source>
</evidence>
<dbReference type="EC" id="3.4.11.-" evidence="11"/>